<keyword evidence="1" id="KW-0812">Transmembrane</keyword>
<feature type="transmembrane region" description="Helical" evidence="1">
    <location>
        <begin position="12"/>
        <end position="34"/>
    </location>
</feature>
<name>A0A840MLV6_9PROT</name>
<keyword evidence="3" id="KW-1185">Reference proteome</keyword>
<protein>
    <recommendedName>
        <fullName evidence="4">Virulence factor</fullName>
    </recommendedName>
</protein>
<sequence>MKSWRSSLIASWPRRIGVALVVFVLAMLASTLWLRSLPAATMQSLSDGAFIMRWIGLPSLLALASLALATACHTTRSTQATVATPAVPSGPFKVQVVGVQWLNPLIRRDYPTEWQLLWTLGLTKPNKNDEKVRDKPGKFTTIQPISAIIVNDTGKVNIPRFFGGYLADTIRPIGRGYARFGRYFYTVQPDSRSQWRELHGIHVQFALPAVPELPVNEAVEIVREAMDDEFEFYNPNLSAANIPADVQVTTGGASAGFHSLAGAMDYLQAHPDKTAWVMNWDAPDFPKYKQISENCTLLILAGPQFDTQREPLAWIGRPAFQSEQAFTAKAGQSRIAQAWQAALHSASEQAAISPEQIGYVIHDAGHGDDIHSKRLGLLGQTLTLSLPELDFSKQTFNTAKLLGDMRAGSAVTNLALAIAWSHQQGKPVLVAGTTEPDRATAVVVTPPAKPRLQDPSRDWFRARGEGYTYLPWWGLRKDLDWSKYQQGYSQ</sequence>
<dbReference type="RefSeq" id="WP_221320276.1">
    <property type="nucleotide sequence ID" value="NZ_JACHHY010000025.1"/>
</dbReference>
<evidence type="ECO:0000313" key="2">
    <source>
        <dbReference type="EMBL" id="MBB5020134.1"/>
    </source>
</evidence>
<reference evidence="2 3" key="1">
    <citation type="submission" date="2020-08" db="EMBL/GenBank/DDBJ databases">
        <title>Genomic Encyclopedia of Type Strains, Phase IV (KMG-IV): sequencing the most valuable type-strain genomes for metagenomic binning, comparative biology and taxonomic classification.</title>
        <authorList>
            <person name="Goeker M."/>
        </authorList>
    </citation>
    <scope>NUCLEOTIDE SEQUENCE [LARGE SCALE GENOMIC DNA]</scope>
    <source>
        <strain evidence="2 3">DSM 27165</strain>
    </source>
</reference>
<dbReference type="AlphaFoldDB" id="A0A840MLV6"/>
<keyword evidence="1" id="KW-1133">Transmembrane helix</keyword>
<comment type="caution">
    <text evidence="2">The sequence shown here is derived from an EMBL/GenBank/DDBJ whole genome shotgun (WGS) entry which is preliminary data.</text>
</comment>
<organism evidence="2 3">
    <name type="scientific">Chitinivorax tropicus</name>
    <dbReference type="NCBI Taxonomy" id="714531"/>
    <lineage>
        <taxon>Bacteria</taxon>
        <taxon>Pseudomonadati</taxon>
        <taxon>Pseudomonadota</taxon>
        <taxon>Betaproteobacteria</taxon>
        <taxon>Chitinivorax</taxon>
    </lineage>
</organism>
<evidence type="ECO:0000256" key="1">
    <source>
        <dbReference type="SAM" id="Phobius"/>
    </source>
</evidence>
<gene>
    <name evidence="2" type="ORF">HNQ59_003448</name>
</gene>
<proteinExistence type="predicted"/>
<evidence type="ECO:0008006" key="4">
    <source>
        <dbReference type="Google" id="ProtNLM"/>
    </source>
</evidence>
<dbReference type="EMBL" id="JACHHY010000025">
    <property type="protein sequence ID" value="MBB5020134.1"/>
    <property type="molecule type" value="Genomic_DNA"/>
</dbReference>
<feature type="transmembrane region" description="Helical" evidence="1">
    <location>
        <begin position="54"/>
        <end position="72"/>
    </location>
</feature>
<evidence type="ECO:0000313" key="3">
    <source>
        <dbReference type="Proteomes" id="UP000575898"/>
    </source>
</evidence>
<dbReference type="Proteomes" id="UP000575898">
    <property type="component" value="Unassembled WGS sequence"/>
</dbReference>
<keyword evidence="1" id="KW-0472">Membrane</keyword>
<accession>A0A840MLV6</accession>